<accession>A0A7W5G8A3</accession>
<sequence length="415" mass="47295">MDNDRTLGALWHRRGKAFREETFPYFRYMGQSGFPAFMSLFVISSAIGYIGLIRNMPADFPFAAVGIIALTLVLCWSPLRTWLAAGDTVFLMPREAEMNGYLRLSFRYTTIGCSVLAAIVFLLYLPIYSQGPALNGAWMLAAVAAGLKAANVWGAWKERQMSWPGMRRLLRALRWALTALTLAAWLTSVLWHAAVFTLLLGVLYMMLYRLPSKHRFPWERLIDEEARTRKRYYAFFGLFIDVPTLPSSIAKRSYLTWLLRMIRYTNRHTFVFLYSASLMRTEMGGIIVRLLFLGCLITYWFAEAVSLSGYGSVISFAVFMGLIAVQLGGLRHVHRYSVWKHVYPLPEKQRIDQSLKVDRFAMLLCTALLWLFAALPLALSGVYMPSIVAAALAAVYLMIRPGRLRKKLALEEEED</sequence>
<keyword evidence="1" id="KW-1133">Transmembrane helix</keyword>
<dbReference type="EMBL" id="JACHXW010000001">
    <property type="protein sequence ID" value="MBB3150083.1"/>
    <property type="molecule type" value="Genomic_DNA"/>
</dbReference>
<feature type="transmembrane region" description="Helical" evidence="1">
    <location>
        <begin position="60"/>
        <end position="83"/>
    </location>
</feature>
<feature type="transmembrane region" description="Helical" evidence="1">
    <location>
        <begin position="383"/>
        <end position="399"/>
    </location>
</feature>
<feature type="transmembrane region" description="Helical" evidence="1">
    <location>
        <begin position="34"/>
        <end position="54"/>
    </location>
</feature>
<feature type="transmembrane region" description="Helical" evidence="1">
    <location>
        <begin position="137"/>
        <end position="156"/>
    </location>
</feature>
<feature type="transmembrane region" description="Helical" evidence="1">
    <location>
        <begin position="104"/>
        <end position="125"/>
    </location>
</feature>
<keyword evidence="3" id="KW-1185">Reference proteome</keyword>
<evidence type="ECO:0000313" key="2">
    <source>
        <dbReference type="EMBL" id="MBB3150083.1"/>
    </source>
</evidence>
<reference evidence="2 3" key="1">
    <citation type="submission" date="2020-08" db="EMBL/GenBank/DDBJ databases">
        <title>Genomic Encyclopedia of Type Strains, Phase III (KMG-III): the genomes of soil and plant-associated and newly described type strains.</title>
        <authorList>
            <person name="Whitman W."/>
        </authorList>
    </citation>
    <scope>NUCLEOTIDE SEQUENCE [LARGE SCALE GENOMIC DNA]</scope>
    <source>
        <strain evidence="2 3">CECT 8234</strain>
    </source>
</reference>
<organism evidence="2 3">
    <name type="scientific">Paenibacillus endophyticus</name>
    <dbReference type="NCBI Taxonomy" id="1294268"/>
    <lineage>
        <taxon>Bacteria</taxon>
        <taxon>Bacillati</taxon>
        <taxon>Bacillota</taxon>
        <taxon>Bacilli</taxon>
        <taxon>Bacillales</taxon>
        <taxon>Paenibacillaceae</taxon>
        <taxon>Paenibacillus</taxon>
    </lineage>
</organism>
<gene>
    <name evidence="2" type="ORF">FHS16_000115</name>
</gene>
<feature type="transmembrane region" description="Helical" evidence="1">
    <location>
        <begin position="360"/>
        <end position="377"/>
    </location>
</feature>
<comment type="caution">
    <text evidence="2">The sequence shown here is derived from an EMBL/GenBank/DDBJ whole genome shotgun (WGS) entry which is preliminary data.</text>
</comment>
<evidence type="ECO:0000313" key="3">
    <source>
        <dbReference type="Proteomes" id="UP000518605"/>
    </source>
</evidence>
<keyword evidence="1" id="KW-0812">Transmembrane</keyword>
<dbReference type="Pfam" id="PF05975">
    <property type="entry name" value="EcsB"/>
    <property type="match status" value="1"/>
</dbReference>
<evidence type="ECO:0000256" key="1">
    <source>
        <dbReference type="SAM" id="Phobius"/>
    </source>
</evidence>
<name>A0A7W5G8A3_9BACL</name>
<keyword evidence="1" id="KW-0472">Membrane</keyword>
<proteinExistence type="predicted"/>
<dbReference type="GO" id="GO:0016020">
    <property type="term" value="C:membrane"/>
    <property type="evidence" value="ECO:0007669"/>
    <property type="project" value="InterPro"/>
</dbReference>
<dbReference type="InterPro" id="IPR010288">
    <property type="entry name" value="EcsB_ABC"/>
</dbReference>
<dbReference type="RefSeq" id="WP_183557406.1">
    <property type="nucleotide sequence ID" value="NZ_CBCSLB010000001.1"/>
</dbReference>
<feature type="transmembrane region" description="Helical" evidence="1">
    <location>
        <begin position="193"/>
        <end position="211"/>
    </location>
</feature>
<dbReference type="PIRSF" id="PIRSF037259">
    <property type="entry name" value="EcsB_ABC"/>
    <property type="match status" value="1"/>
</dbReference>
<dbReference type="Proteomes" id="UP000518605">
    <property type="component" value="Unassembled WGS sequence"/>
</dbReference>
<protein>
    <submittedName>
        <fullName evidence="2">ABC-2 type transport system permease protein</fullName>
    </submittedName>
</protein>
<dbReference type="AlphaFoldDB" id="A0A7W5G8A3"/>
<feature type="transmembrane region" description="Helical" evidence="1">
    <location>
        <begin position="308"/>
        <end position="330"/>
    </location>
</feature>